<feature type="region of interest" description="Disordered" evidence="2">
    <location>
        <begin position="530"/>
        <end position="553"/>
    </location>
</feature>
<dbReference type="AlphaFoldDB" id="A0A6B8KAL1"/>
<dbReference type="EMBL" id="CP046052">
    <property type="protein sequence ID" value="QGM44879.1"/>
    <property type="molecule type" value="Genomic_DNA"/>
</dbReference>
<organism evidence="3 4">
    <name type="scientific">Methylocystis heyeri</name>
    <dbReference type="NCBI Taxonomy" id="391905"/>
    <lineage>
        <taxon>Bacteria</taxon>
        <taxon>Pseudomonadati</taxon>
        <taxon>Pseudomonadota</taxon>
        <taxon>Alphaproteobacteria</taxon>
        <taxon>Hyphomicrobiales</taxon>
        <taxon>Methylocystaceae</taxon>
        <taxon>Methylocystis</taxon>
    </lineage>
</organism>
<feature type="coiled-coil region" evidence="1">
    <location>
        <begin position="485"/>
        <end position="525"/>
    </location>
</feature>
<dbReference type="Proteomes" id="UP000309061">
    <property type="component" value="Chromosome"/>
</dbReference>
<protein>
    <submittedName>
        <fullName evidence="3">TIGR02302 family protein</fullName>
    </submittedName>
</protein>
<dbReference type="RefSeq" id="WP_136495170.1">
    <property type="nucleotide sequence ID" value="NZ_CP046052.1"/>
</dbReference>
<feature type="compositionally biased region" description="Polar residues" evidence="2">
    <location>
        <begin position="593"/>
        <end position="612"/>
    </location>
</feature>
<feature type="region of interest" description="Disordered" evidence="2">
    <location>
        <begin position="592"/>
        <end position="813"/>
    </location>
</feature>
<gene>
    <name evidence="3" type="ORF">H2LOC_003790</name>
</gene>
<evidence type="ECO:0000313" key="3">
    <source>
        <dbReference type="EMBL" id="QGM44879.1"/>
    </source>
</evidence>
<sequence>MKFWKPKAAERPDLAMLELMARRSQRMLLAERALRLGAALASLALFFLALSWSGIWLEVGPLFRVIGVALFGQAALTLCLRELLRGWPSRSLALRRLDGGDSSGLRPATALEDRLAAQDPDPATATLWEAHRRRLERALGALRIAPPRPEIEKRDPYALRALALVAAVAMAFAAGDRKAERLRAAFDWRGAGAARETVRFDAWLDPPPYTGRQALVLEDKDIGQTVEVPVNSILRVRFGGRVETEGALQPLAGEGEAPKAGPAEQRFKLAGPARLKLPDGRAFNFAVIPDNPPRIELKEPPKNNFRGSMTLAYKSEDDYGVIGAQALLSLPPGRRVLFPPPSLPLSLPQDQGGRGEAQTTLDLSDSPWAGAQATLRLEARDEGGNVGLSEPIETTLPQRHFRKPLARALAEQRRKLALDPDDRGKVRLALDALSIAPDAFDTPSSIYLGLRMARRDLEGERSDEELKEVADLLWAMALGLEDGDLNQAERDLRAAQRNLKEALARGADEQEIAKLTEELRDAMAKFLQGMSEQAQRDRNPATAQSQAGEGREISKEELDKMLEELDQANKAGDTERAQALLDQLTNLLENLQPSQGSRGANSQMRQRGQSLSELDRLSREQQQLRDETYQGGAEKSEGRPQAGRNGAQKGAAERQKALRERLESQRDALRRSGEGAPADLDEADKAMKEAEQALEQGKAGAGKAVEAQGRALQALRRGADELAQRGKGEDGQAEEDSDGGQGGQSRGRMGSGQDPLGRAAGAQGRYDSHSRYDPMGLPPAQRARKVQDEVRRRLGQPERPAEELDYLQRLLKR</sequence>
<evidence type="ECO:0000313" key="4">
    <source>
        <dbReference type="Proteomes" id="UP000309061"/>
    </source>
</evidence>
<dbReference type="InterPro" id="IPR012683">
    <property type="entry name" value="CHP02302_TM"/>
</dbReference>
<dbReference type="OrthoDB" id="8477685at2"/>
<proteinExistence type="predicted"/>
<evidence type="ECO:0000256" key="1">
    <source>
        <dbReference type="SAM" id="Coils"/>
    </source>
</evidence>
<reference evidence="3 4" key="1">
    <citation type="submission" date="2019-11" db="EMBL/GenBank/DDBJ databases">
        <title>The genome sequence of Methylocystis heyeri.</title>
        <authorList>
            <person name="Oshkin I.Y."/>
            <person name="Miroshnikov K."/>
            <person name="Dedysh S.N."/>
        </authorList>
    </citation>
    <scope>NUCLEOTIDE SEQUENCE [LARGE SCALE GENOMIC DNA]</scope>
    <source>
        <strain evidence="3 4">H2</strain>
    </source>
</reference>
<dbReference type="KEGG" id="mhey:H2LOC_003790"/>
<feature type="compositionally biased region" description="Basic and acidic residues" evidence="2">
    <location>
        <begin position="613"/>
        <end position="638"/>
    </location>
</feature>
<evidence type="ECO:0000256" key="2">
    <source>
        <dbReference type="SAM" id="MobiDB-lite"/>
    </source>
</evidence>
<keyword evidence="4" id="KW-1185">Reference proteome</keyword>
<accession>A0A6B8KAL1</accession>
<feature type="compositionally biased region" description="Basic and acidic residues" evidence="2">
    <location>
        <begin position="785"/>
        <end position="802"/>
    </location>
</feature>
<feature type="compositionally biased region" description="Basic and acidic residues" evidence="2">
    <location>
        <begin position="717"/>
        <end position="730"/>
    </location>
</feature>
<feature type="compositionally biased region" description="Basic and acidic residues" evidence="2">
    <location>
        <begin position="651"/>
        <end position="673"/>
    </location>
</feature>
<name>A0A6B8KAL1_9HYPH</name>
<dbReference type="Pfam" id="PF13779">
    <property type="entry name" value="DUF4175"/>
    <property type="match status" value="1"/>
</dbReference>
<keyword evidence="1" id="KW-0175">Coiled coil</keyword>
<dbReference type="NCBIfam" id="TIGR02302">
    <property type="entry name" value="aProt_lowcomp"/>
    <property type="match status" value="1"/>
</dbReference>